<dbReference type="Pfam" id="PF13302">
    <property type="entry name" value="Acetyltransf_3"/>
    <property type="match status" value="1"/>
</dbReference>
<reference evidence="2 3" key="1">
    <citation type="submission" date="2016-12" db="EMBL/GenBank/DDBJ databases">
        <authorList>
            <person name="Song W.-J."/>
            <person name="Kurnit D.M."/>
        </authorList>
    </citation>
    <scope>NUCLEOTIDE SEQUENCE [LARGE SCALE GENOMIC DNA]</scope>
    <source>
        <strain evidence="2 3">IMCC3135</strain>
    </source>
</reference>
<organism evidence="2 3">
    <name type="scientific">Granulosicoccus antarcticus IMCC3135</name>
    <dbReference type="NCBI Taxonomy" id="1192854"/>
    <lineage>
        <taxon>Bacteria</taxon>
        <taxon>Pseudomonadati</taxon>
        <taxon>Pseudomonadota</taxon>
        <taxon>Gammaproteobacteria</taxon>
        <taxon>Chromatiales</taxon>
        <taxon>Granulosicoccaceae</taxon>
        <taxon>Granulosicoccus</taxon>
    </lineage>
</organism>
<dbReference type="GO" id="GO:1990189">
    <property type="term" value="F:protein N-terminal-serine acetyltransferase activity"/>
    <property type="evidence" value="ECO:0007669"/>
    <property type="project" value="TreeGrafter"/>
</dbReference>
<proteinExistence type="predicted"/>
<dbReference type="SUPFAM" id="SSF55729">
    <property type="entry name" value="Acyl-CoA N-acyltransferases (Nat)"/>
    <property type="match status" value="1"/>
</dbReference>
<dbReference type="KEGG" id="gai:IMCC3135_05935"/>
<dbReference type="InterPro" id="IPR051908">
    <property type="entry name" value="Ribosomal_N-acetyltransferase"/>
</dbReference>
<accession>A0A2Z2NJE5</accession>
<dbReference type="PANTHER" id="PTHR43441:SF2">
    <property type="entry name" value="FAMILY ACETYLTRANSFERASE, PUTATIVE (AFU_ORTHOLOGUE AFUA_7G00850)-RELATED"/>
    <property type="match status" value="1"/>
</dbReference>
<dbReference type="InterPro" id="IPR016181">
    <property type="entry name" value="Acyl_CoA_acyltransferase"/>
</dbReference>
<dbReference type="RefSeq" id="WP_088916755.1">
    <property type="nucleotide sequence ID" value="NZ_CP018632.1"/>
</dbReference>
<evidence type="ECO:0000259" key="1">
    <source>
        <dbReference type="PROSITE" id="PS51186"/>
    </source>
</evidence>
<gene>
    <name evidence="2" type="ORF">IMCC3135_05935</name>
</gene>
<dbReference type="GO" id="GO:0008999">
    <property type="term" value="F:protein-N-terminal-alanine acetyltransferase activity"/>
    <property type="evidence" value="ECO:0007669"/>
    <property type="project" value="TreeGrafter"/>
</dbReference>
<name>A0A2Z2NJE5_9GAMM</name>
<evidence type="ECO:0000313" key="3">
    <source>
        <dbReference type="Proteomes" id="UP000250079"/>
    </source>
</evidence>
<sequence>MSQKMNEYGQPIGETVSEWGPAQLPPRVLMQGRFCRLEPLDILTHVDELFEAFSSGEAGGLWTYMPMGPFAEVAELKSWMDAACAGEDPVFYAVINELTGKAVGFASYLRINPAVGLIEVGFIVFSPQLQKTAMATEAMYLMMRCVFDELGYRRYEWKCDALNAPSRKAALRFGFSFDGIFEQATIYKGRNRDTAWYSILDRDWPTMKTAFTQWLAEDNFDEQGQQKQVLSQPLAKAQSNQV</sequence>
<dbReference type="Proteomes" id="UP000250079">
    <property type="component" value="Chromosome"/>
</dbReference>
<dbReference type="EMBL" id="CP018632">
    <property type="protein sequence ID" value="ASJ71299.1"/>
    <property type="molecule type" value="Genomic_DNA"/>
</dbReference>
<dbReference type="OrthoDB" id="5295305at2"/>
<feature type="domain" description="N-acetyltransferase" evidence="1">
    <location>
        <begin position="32"/>
        <end position="193"/>
    </location>
</feature>
<dbReference type="PANTHER" id="PTHR43441">
    <property type="entry name" value="RIBOSOMAL-PROTEIN-SERINE ACETYLTRANSFERASE"/>
    <property type="match status" value="1"/>
</dbReference>
<dbReference type="FunFam" id="3.40.630.30:FF:000047">
    <property type="entry name" value="Acetyltransferase, GNAT family"/>
    <property type="match status" value="1"/>
</dbReference>
<dbReference type="PROSITE" id="PS51186">
    <property type="entry name" value="GNAT"/>
    <property type="match status" value="1"/>
</dbReference>
<keyword evidence="3" id="KW-1185">Reference proteome</keyword>
<dbReference type="InterPro" id="IPR000182">
    <property type="entry name" value="GNAT_dom"/>
</dbReference>
<dbReference type="Gene3D" id="3.40.630.30">
    <property type="match status" value="1"/>
</dbReference>
<dbReference type="AlphaFoldDB" id="A0A2Z2NJE5"/>
<protein>
    <recommendedName>
        <fullName evidence="1">N-acetyltransferase domain-containing protein</fullName>
    </recommendedName>
</protein>
<evidence type="ECO:0000313" key="2">
    <source>
        <dbReference type="EMBL" id="ASJ71299.1"/>
    </source>
</evidence>